<name>A0ABS2RHX7_9ACTN</name>
<reference evidence="1 2" key="1">
    <citation type="submission" date="2021-01" db="EMBL/GenBank/DDBJ databases">
        <title>Sequencing the genomes of 1000 actinobacteria strains.</title>
        <authorList>
            <person name="Klenk H.-P."/>
        </authorList>
    </citation>
    <scope>NUCLEOTIDE SEQUENCE [LARGE SCALE GENOMIC DNA]</scope>
    <source>
        <strain evidence="1 2">DSM 18662</strain>
    </source>
</reference>
<dbReference type="Pfam" id="PF20046">
    <property type="entry name" value="DUF6448"/>
    <property type="match status" value="1"/>
</dbReference>
<dbReference type="EMBL" id="JAFBCF010000001">
    <property type="protein sequence ID" value="MBM7797569.1"/>
    <property type="molecule type" value="Genomic_DNA"/>
</dbReference>
<proteinExistence type="predicted"/>
<evidence type="ECO:0000313" key="1">
    <source>
        <dbReference type="EMBL" id="MBM7797569.1"/>
    </source>
</evidence>
<evidence type="ECO:0000313" key="2">
    <source>
        <dbReference type="Proteomes" id="UP000704762"/>
    </source>
</evidence>
<keyword evidence="2" id="KW-1185">Reference proteome</keyword>
<dbReference type="Proteomes" id="UP000704762">
    <property type="component" value="Unassembled WGS sequence"/>
</dbReference>
<sequence length="175" mass="18934">MPPHCDSLDGPVVTAARESLEAGRVDLVLPFVPAQAEAEVRALFDSVLPVRQQGDAARDVADRLFFETVVRLHRAGEGAPYTGLRPAGLSVGPVIPLAERAIQIGSPDPVTDFLTGVLRDQLQHRLDQVLTLAAGRDRSVEDARRYVEAMLGFEVYSHHLLQAMQASTHEGNGHG</sequence>
<gene>
    <name evidence="1" type="ORF">JOE57_000490</name>
</gene>
<accession>A0ABS2RHX7</accession>
<protein>
    <submittedName>
        <fullName evidence="1">Uncharacterized protein</fullName>
    </submittedName>
</protein>
<comment type="caution">
    <text evidence="1">The sequence shown here is derived from an EMBL/GenBank/DDBJ whole genome shotgun (WGS) entry which is preliminary data.</text>
</comment>
<dbReference type="RefSeq" id="WP_204916234.1">
    <property type="nucleotide sequence ID" value="NZ_BAAAQP010000011.1"/>
</dbReference>
<organism evidence="1 2">
    <name type="scientific">Microlunatus panaciterrae</name>
    <dbReference type="NCBI Taxonomy" id="400768"/>
    <lineage>
        <taxon>Bacteria</taxon>
        <taxon>Bacillati</taxon>
        <taxon>Actinomycetota</taxon>
        <taxon>Actinomycetes</taxon>
        <taxon>Propionibacteriales</taxon>
        <taxon>Propionibacteriaceae</taxon>
        <taxon>Microlunatus</taxon>
    </lineage>
</organism>
<dbReference type="InterPro" id="IPR045613">
    <property type="entry name" value="DUF6448"/>
</dbReference>